<dbReference type="SUPFAM" id="SSF53474">
    <property type="entry name" value="alpha/beta-Hydrolases"/>
    <property type="match status" value="1"/>
</dbReference>
<dbReference type="OrthoDB" id="9796689at2"/>
<protein>
    <recommendedName>
        <fullName evidence="1">SGNH hydrolase-type esterase domain-containing protein</fullName>
    </recommendedName>
</protein>
<accession>A0A1A9IB84</accession>
<gene>
    <name evidence="2" type="ORF">A8C56_15700</name>
</gene>
<reference evidence="2 3" key="1">
    <citation type="submission" date="2016-05" db="EMBL/GenBank/DDBJ databases">
        <title>Niabella ginsenosidivorans BS26 whole genome sequencing.</title>
        <authorList>
            <person name="Im W.T."/>
            <person name="Siddiqi M.Z."/>
        </authorList>
    </citation>
    <scope>NUCLEOTIDE SEQUENCE [LARGE SCALE GENOMIC DNA]</scope>
    <source>
        <strain evidence="2 3">BS26</strain>
    </source>
</reference>
<dbReference type="PANTHER" id="PTHR34407:SF1">
    <property type="entry name" value="SGNH HYDROLASE-TYPE ESTERASE DOMAIN-CONTAINING PROTEIN"/>
    <property type="match status" value="1"/>
</dbReference>
<evidence type="ECO:0000313" key="2">
    <source>
        <dbReference type="EMBL" id="ANH83992.1"/>
    </source>
</evidence>
<name>A0A1A9IB84_9BACT</name>
<feature type="domain" description="SGNH hydrolase-type esterase" evidence="1">
    <location>
        <begin position="299"/>
        <end position="468"/>
    </location>
</feature>
<dbReference type="Gene3D" id="3.40.50.1820">
    <property type="entry name" value="alpha/beta hydrolase"/>
    <property type="match status" value="1"/>
</dbReference>
<dbReference type="PANTHER" id="PTHR34407">
    <property type="entry name" value="EXPRESSED PROTEIN"/>
    <property type="match status" value="1"/>
</dbReference>
<dbReference type="InterPro" id="IPR029058">
    <property type="entry name" value="AB_hydrolase_fold"/>
</dbReference>
<organism evidence="2 3">
    <name type="scientific">Niabella ginsenosidivorans</name>
    <dbReference type="NCBI Taxonomy" id="1176587"/>
    <lineage>
        <taxon>Bacteria</taxon>
        <taxon>Pseudomonadati</taxon>
        <taxon>Bacteroidota</taxon>
        <taxon>Chitinophagia</taxon>
        <taxon>Chitinophagales</taxon>
        <taxon>Chitinophagaceae</taxon>
        <taxon>Niabella</taxon>
    </lineage>
</organism>
<dbReference type="Gene3D" id="3.40.50.1110">
    <property type="entry name" value="SGNH hydrolase"/>
    <property type="match status" value="1"/>
</dbReference>
<dbReference type="AlphaFoldDB" id="A0A1A9IB84"/>
<sequence>MLLFLGKAFYCAAQEITAQNETAWKQFKKYTFLLNGAEAWYIAPHKPVAGNPWVWRAYFPDWHTEMDSILLERGFYIAYIKANDRYGHSSAMNVWDDFYDYLVHTKHFSSRPALEAVSRGGLYAYAWAKRNPSKVSCIYAEAPVCDFTSWPGGKGKGKGAPEEWKKLLKVYGFTEEQALQYNDQPKDHLETLAAFKVPVLHVIGLQDSLVPNDENTFILVRNYINNGGPATVVPMTKGKQELNGHHFPIEHPEKQAAFIYDHSVPVTGLLPADDFIYRYGNLDNVLHRIQNKEAVTVAFLGGSITNMEGWRNQVCRYLSERYPDVPFKFINAGIPSLGSLPHVFRLQQDVLDQGRIDLLFVEAAVNDYVNGTPAVIQRRALEGIIRHVLNTDPFVNIVLMGFADEFKLAGYQAGKIPTEIKLHEELARYYHLPFINLAEEVYRRIGNKEFTWNDDFKNLHPSPFGQALYANTIQTLLAGAFRKSGAVALTPACLPAMLDAHSYTKGGYLSSDKAVVGKGFVLDPSWVPEDGVHTRPGFVQVPVLVGSTPGATMELPFNGTAVGIAVVSGPDAGSIRYSVDGKATKTVDLYTQWSKGLHLPWYILLADDLTSGAHRLKITIAPGKNEESKGNAVRIVHFLVNQ</sequence>
<dbReference type="STRING" id="1176587.A8C56_15700"/>
<evidence type="ECO:0000259" key="1">
    <source>
        <dbReference type="Pfam" id="PF13472"/>
    </source>
</evidence>
<dbReference type="Gene3D" id="2.60.120.260">
    <property type="entry name" value="Galactose-binding domain-like"/>
    <property type="match status" value="1"/>
</dbReference>
<dbReference type="Pfam" id="PF13472">
    <property type="entry name" value="Lipase_GDSL_2"/>
    <property type="match status" value="1"/>
</dbReference>
<dbReference type="CDD" id="cd00229">
    <property type="entry name" value="SGNH_hydrolase"/>
    <property type="match status" value="1"/>
</dbReference>
<dbReference type="InterPro" id="IPR013830">
    <property type="entry name" value="SGNH_hydro"/>
</dbReference>
<dbReference type="SUPFAM" id="SSF52266">
    <property type="entry name" value="SGNH hydrolase"/>
    <property type="match status" value="1"/>
</dbReference>
<dbReference type="InterPro" id="IPR036514">
    <property type="entry name" value="SGNH_hydro_sf"/>
</dbReference>
<dbReference type="GO" id="GO:0016788">
    <property type="term" value="F:hydrolase activity, acting on ester bonds"/>
    <property type="evidence" value="ECO:0007669"/>
    <property type="project" value="UniProtKB-ARBA"/>
</dbReference>
<proteinExistence type="predicted"/>
<dbReference type="EMBL" id="CP015772">
    <property type="protein sequence ID" value="ANH83992.1"/>
    <property type="molecule type" value="Genomic_DNA"/>
</dbReference>
<evidence type="ECO:0000313" key="3">
    <source>
        <dbReference type="Proteomes" id="UP000077667"/>
    </source>
</evidence>
<keyword evidence="3" id="KW-1185">Reference proteome</keyword>
<dbReference type="KEGG" id="nia:A8C56_15700"/>
<dbReference type="Proteomes" id="UP000077667">
    <property type="component" value="Chromosome"/>
</dbReference>